<keyword evidence="4 9" id="KW-0413">Isomerase</keyword>
<comment type="catalytic activity">
    <reaction evidence="6">
        <text>uridine(746) in 23S rRNA = pseudouridine(746) in 23S rRNA</text>
        <dbReference type="Rhea" id="RHEA:42548"/>
        <dbReference type="Rhea" id="RHEA-COMP:10109"/>
        <dbReference type="Rhea" id="RHEA-COMP:10110"/>
        <dbReference type="ChEBI" id="CHEBI:65314"/>
        <dbReference type="ChEBI" id="CHEBI:65315"/>
        <dbReference type="EC" id="5.4.99.29"/>
    </reaction>
</comment>
<dbReference type="RefSeq" id="WP_123420945.1">
    <property type="nucleotide sequence ID" value="NZ_RJUL01000003.1"/>
</dbReference>
<evidence type="ECO:0000259" key="10">
    <source>
        <dbReference type="Pfam" id="PF00849"/>
    </source>
</evidence>
<evidence type="ECO:0000256" key="5">
    <source>
        <dbReference type="ARBA" id="ARBA00036184"/>
    </source>
</evidence>
<evidence type="ECO:0000256" key="1">
    <source>
        <dbReference type="ARBA" id="ARBA00010876"/>
    </source>
</evidence>
<dbReference type="AlphaFoldDB" id="A0A3N1PKM3"/>
<keyword evidence="3" id="KW-0819">tRNA processing</keyword>
<organism evidence="11 12">
    <name type="scientific">Gallaecimonas pentaromativorans</name>
    <dbReference type="NCBI Taxonomy" id="584787"/>
    <lineage>
        <taxon>Bacteria</taxon>
        <taxon>Pseudomonadati</taxon>
        <taxon>Pseudomonadota</taxon>
        <taxon>Gammaproteobacteria</taxon>
        <taxon>Enterobacterales</taxon>
        <taxon>Gallaecimonadaceae</taxon>
        <taxon>Gallaecimonas</taxon>
    </lineage>
</organism>
<keyword evidence="2" id="KW-0698">rRNA processing</keyword>
<proteinExistence type="inferred from homology"/>
<dbReference type="CDD" id="cd02869">
    <property type="entry name" value="PseudoU_synth_RluA_like"/>
    <property type="match status" value="1"/>
</dbReference>
<feature type="active site" evidence="8">
    <location>
        <position position="63"/>
    </location>
</feature>
<gene>
    <name evidence="11" type="ORF">EDC28_1035</name>
</gene>
<sequence>MQPLVYRPPQDPLAVLFEDKHLLVVDKPSGLLSVPGREEAHKDSVVSRVRVRHPQAEAVHRLDMDTSGILVLALSKEAERNLKNQFQQRQTHKGYQALIWGCPEALSGKVELPLVCDWPNRPRQMVSFEHGKHALTHYKVTEQQGSISRVEMTPVTGRSHQLRVHMQALGCPIIGDRFYAEGEALAAAERLMLHAHWLQIQHPVSTDKLKLVAPLPF</sequence>
<evidence type="ECO:0000256" key="3">
    <source>
        <dbReference type="ARBA" id="ARBA00022694"/>
    </source>
</evidence>
<feature type="domain" description="Pseudouridine synthase RsuA/RluA-like" evidence="10">
    <location>
        <begin position="21"/>
        <end position="168"/>
    </location>
</feature>
<evidence type="ECO:0000256" key="2">
    <source>
        <dbReference type="ARBA" id="ARBA00022552"/>
    </source>
</evidence>
<dbReference type="PROSITE" id="PS01129">
    <property type="entry name" value="PSI_RLU"/>
    <property type="match status" value="1"/>
</dbReference>
<evidence type="ECO:0000313" key="12">
    <source>
        <dbReference type="Proteomes" id="UP000268033"/>
    </source>
</evidence>
<dbReference type="PANTHER" id="PTHR21600:SF91">
    <property type="entry name" value="DUAL-SPECIFICITY RNA PSEUDOURIDINE SYNTHASE RLUA"/>
    <property type="match status" value="1"/>
</dbReference>
<evidence type="ECO:0000256" key="8">
    <source>
        <dbReference type="PIRSR" id="PIRSR606225-1"/>
    </source>
</evidence>
<dbReference type="GO" id="GO:0160142">
    <property type="term" value="F:23S rRNA pseudouridine(746) synthase activity"/>
    <property type="evidence" value="ECO:0007669"/>
    <property type="project" value="UniProtKB-EC"/>
</dbReference>
<dbReference type="EC" id="5.4.99.-" evidence="9"/>
<protein>
    <recommendedName>
        <fullName evidence="9">Pseudouridine synthase</fullName>
        <ecNumber evidence="9">5.4.99.-</ecNumber>
    </recommendedName>
</protein>
<dbReference type="InterPro" id="IPR020103">
    <property type="entry name" value="PsdUridine_synth_cat_dom_sf"/>
</dbReference>
<evidence type="ECO:0000313" key="11">
    <source>
        <dbReference type="EMBL" id="ROQ28418.1"/>
    </source>
</evidence>
<dbReference type="EMBL" id="RJUL01000003">
    <property type="protein sequence ID" value="ROQ28418.1"/>
    <property type="molecule type" value="Genomic_DNA"/>
</dbReference>
<evidence type="ECO:0000256" key="7">
    <source>
        <dbReference type="ARBA" id="ARBA00037305"/>
    </source>
</evidence>
<dbReference type="NCBIfam" id="TIGR00005">
    <property type="entry name" value="rluA_subfam"/>
    <property type="match status" value="1"/>
</dbReference>
<dbReference type="GO" id="GO:0000455">
    <property type="term" value="P:enzyme-directed rRNA pseudouridine synthesis"/>
    <property type="evidence" value="ECO:0007669"/>
    <property type="project" value="TreeGrafter"/>
</dbReference>
<dbReference type="PANTHER" id="PTHR21600">
    <property type="entry name" value="MITOCHONDRIAL RNA PSEUDOURIDINE SYNTHASE"/>
    <property type="match status" value="1"/>
</dbReference>
<dbReference type="GO" id="GO:0160151">
    <property type="term" value="F:tRNA pseudouridine(32) synthase activity"/>
    <property type="evidence" value="ECO:0007669"/>
    <property type="project" value="UniProtKB-EC"/>
</dbReference>
<accession>A0A3N1PKM3</accession>
<keyword evidence="12" id="KW-1185">Reference proteome</keyword>
<dbReference type="InterPro" id="IPR050188">
    <property type="entry name" value="RluA_PseudoU_synthase"/>
</dbReference>
<dbReference type="GO" id="GO:0003723">
    <property type="term" value="F:RNA binding"/>
    <property type="evidence" value="ECO:0007669"/>
    <property type="project" value="InterPro"/>
</dbReference>
<dbReference type="SUPFAM" id="SSF55120">
    <property type="entry name" value="Pseudouridine synthase"/>
    <property type="match status" value="1"/>
</dbReference>
<comment type="function">
    <text evidence="9">Responsible for synthesis of pseudouridine from uracil.</text>
</comment>
<evidence type="ECO:0000256" key="9">
    <source>
        <dbReference type="RuleBase" id="RU362028"/>
    </source>
</evidence>
<comment type="similarity">
    <text evidence="1 9">Belongs to the pseudouridine synthase RluA family.</text>
</comment>
<dbReference type="Gene3D" id="3.30.2350.10">
    <property type="entry name" value="Pseudouridine synthase"/>
    <property type="match status" value="1"/>
</dbReference>
<evidence type="ECO:0000256" key="6">
    <source>
        <dbReference type="ARBA" id="ARBA00036916"/>
    </source>
</evidence>
<dbReference type="InterPro" id="IPR006145">
    <property type="entry name" value="PsdUridine_synth_RsuA/RluA"/>
</dbReference>
<dbReference type="STRING" id="584787.GCA_001247655_00422"/>
<dbReference type="FunFam" id="3.30.2350.10:FF:000005">
    <property type="entry name" value="Pseudouridine synthase"/>
    <property type="match status" value="1"/>
</dbReference>
<dbReference type="InterPro" id="IPR006224">
    <property type="entry name" value="PsdUridine_synth_RluA-like_CS"/>
</dbReference>
<dbReference type="Proteomes" id="UP000268033">
    <property type="component" value="Unassembled WGS sequence"/>
</dbReference>
<dbReference type="Pfam" id="PF00849">
    <property type="entry name" value="PseudoU_synth_2"/>
    <property type="match status" value="1"/>
</dbReference>
<comment type="function">
    <text evidence="7">Dual specificity enzyme that catalyzes the synthesis of pseudouridine from uracil-746 in 23S ribosomal RNA and from uracil-32 in the anticodon stem and loop of transfer RNAs.</text>
</comment>
<reference evidence="11 12" key="1">
    <citation type="submission" date="2018-11" db="EMBL/GenBank/DDBJ databases">
        <title>Genomic Encyclopedia of Type Strains, Phase IV (KMG-IV): sequencing the most valuable type-strain genomes for metagenomic binning, comparative biology and taxonomic classification.</title>
        <authorList>
            <person name="Goeker M."/>
        </authorList>
    </citation>
    <scope>NUCLEOTIDE SEQUENCE [LARGE SCALE GENOMIC DNA]</scope>
    <source>
        <strain evidence="11 12">DSM 21945</strain>
    </source>
</reference>
<evidence type="ECO:0000256" key="4">
    <source>
        <dbReference type="ARBA" id="ARBA00023235"/>
    </source>
</evidence>
<dbReference type="InterPro" id="IPR006225">
    <property type="entry name" value="PsdUridine_synth_RluC/D"/>
</dbReference>
<comment type="catalytic activity">
    <reaction evidence="9">
        <text>a uridine in RNA = a pseudouridine in RNA</text>
        <dbReference type="Rhea" id="RHEA:48348"/>
        <dbReference type="Rhea" id="RHEA-COMP:12068"/>
        <dbReference type="Rhea" id="RHEA-COMP:12069"/>
        <dbReference type="ChEBI" id="CHEBI:65314"/>
        <dbReference type="ChEBI" id="CHEBI:65315"/>
    </reaction>
</comment>
<comment type="caution">
    <text evidence="11">The sequence shown here is derived from an EMBL/GenBank/DDBJ whole genome shotgun (WGS) entry which is preliminary data.</text>
</comment>
<name>A0A3N1PKM3_9GAMM</name>
<comment type="catalytic activity">
    <reaction evidence="5">
        <text>uridine(32) in tRNA = pseudouridine(32) in tRNA</text>
        <dbReference type="Rhea" id="RHEA:42544"/>
        <dbReference type="Rhea" id="RHEA-COMP:10107"/>
        <dbReference type="Rhea" id="RHEA-COMP:10108"/>
        <dbReference type="ChEBI" id="CHEBI:65314"/>
        <dbReference type="ChEBI" id="CHEBI:65315"/>
        <dbReference type="EC" id="5.4.99.28"/>
    </reaction>
</comment>
<dbReference type="GO" id="GO:0008033">
    <property type="term" value="P:tRNA processing"/>
    <property type="evidence" value="ECO:0007669"/>
    <property type="project" value="UniProtKB-KW"/>
</dbReference>